<accession>A0ABT6Y1D8</accession>
<reference evidence="1 2" key="1">
    <citation type="submission" date="2023-04" db="EMBL/GenBank/DDBJ databases">
        <title>A. sendaiensis sub sp. chiapanensis a novel subspecie with specific adaptation in bacterial cell wall isolated from an active volcano.</title>
        <authorList>
            <person name="Alvarez Gutierrez P.E."/>
            <person name="Ortiz Cortes L.Y."/>
        </authorList>
    </citation>
    <scope>NUCLEOTIDE SEQUENCE [LARGE SCALE GENOMIC DNA]</scope>
    <source>
        <strain evidence="1 2">PA2</strain>
    </source>
</reference>
<organism evidence="1 2">
    <name type="scientific">Alicyclobacillus sendaiensis PA2</name>
    <dbReference type="NCBI Taxonomy" id="3029425"/>
    <lineage>
        <taxon>Bacteria</taxon>
        <taxon>Bacillati</taxon>
        <taxon>Bacillota</taxon>
        <taxon>Bacilli</taxon>
        <taxon>Bacillales</taxon>
        <taxon>Alicyclobacillaceae</taxon>
        <taxon>Alicyclobacillus</taxon>
    </lineage>
</organism>
<dbReference type="Proteomes" id="UP001529245">
    <property type="component" value="Unassembled WGS sequence"/>
</dbReference>
<proteinExistence type="predicted"/>
<feature type="non-terminal residue" evidence="1">
    <location>
        <position position="52"/>
    </location>
</feature>
<protein>
    <submittedName>
        <fullName evidence="1">Helix-turn-helix domain-containing protein</fullName>
    </submittedName>
</protein>
<dbReference type="RefSeq" id="WP_283204563.1">
    <property type="nucleotide sequence ID" value="NZ_JASGCB010000035.1"/>
</dbReference>
<sequence>MRQEEARRLTVISKLIDGHLSVAQAAEYLQLSIRQVLRIKKRVLEEGEAGVI</sequence>
<evidence type="ECO:0000313" key="1">
    <source>
        <dbReference type="EMBL" id="MDI9261161.1"/>
    </source>
</evidence>
<dbReference type="Pfam" id="PF13384">
    <property type="entry name" value="HTH_23"/>
    <property type="match status" value="1"/>
</dbReference>
<comment type="caution">
    <text evidence="1">The sequence shown here is derived from an EMBL/GenBank/DDBJ whole genome shotgun (WGS) entry which is preliminary data.</text>
</comment>
<evidence type="ECO:0000313" key="2">
    <source>
        <dbReference type="Proteomes" id="UP001529245"/>
    </source>
</evidence>
<gene>
    <name evidence="1" type="ORF">QID03_13430</name>
</gene>
<keyword evidence="2" id="KW-1185">Reference proteome</keyword>
<name>A0ABT6Y1D8_ALISE</name>
<dbReference type="EMBL" id="JASGCB010000035">
    <property type="protein sequence ID" value="MDI9261161.1"/>
    <property type="molecule type" value="Genomic_DNA"/>
</dbReference>